<feature type="signal peptide" evidence="1">
    <location>
        <begin position="1"/>
        <end position="34"/>
    </location>
</feature>
<protein>
    <submittedName>
        <fullName evidence="2">Uncharacterized protein</fullName>
    </submittedName>
</protein>
<accession>A0AAD9VFZ6</accession>
<evidence type="ECO:0000256" key="1">
    <source>
        <dbReference type="SAM" id="SignalP"/>
    </source>
</evidence>
<dbReference type="AlphaFoldDB" id="A0AAD9VFZ6"/>
<dbReference type="EMBL" id="JARQWQ010000004">
    <property type="protein sequence ID" value="KAK2572552.1"/>
    <property type="molecule type" value="Genomic_DNA"/>
</dbReference>
<feature type="chain" id="PRO_5042234288" evidence="1">
    <location>
        <begin position="35"/>
        <end position="126"/>
    </location>
</feature>
<gene>
    <name evidence="2" type="ORF">P5673_002813</name>
</gene>
<proteinExistence type="predicted"/>
<dbReference type="Proteomes" id="UP001249851">
    <property type="component" value="Unassembled WGS sequence"/>
</dbReference>
<sequence length="126" mass="14329">MLRQEGRACPSSAARSSHHIAALVDLCLMLSTVCFQTCHLLEEGALTDTENPATECNQKQQSSERLWYVTVILKFRCKKEISRGGFGFDLLRFSEQQSLSGPFEILKNAIAEMIEDRFTYGQHKRE</sequence>
<reference evidence="2" key="2">
    <citation type="journal article" date="2023" name="Science">
        <title>Genomic signatures of disease resistance in endangered staghorn corals.</title>
        <authorList>
            <person name="Vollmer S.V."/>
            <person name="Selwyn J.D."/>
            <person name="Despard B.A."/>
            <person name="Roesel C.L."/>
        </authorList>
    </citation>
    <scope>NUCLEOTIDE SEQUENCE</scope>
    <source>
        <strain evidence="2">K2</strain>
    </source>
</reference>
<evidence type="ECO:0000313" key="3">
    <source>
        <dbReference type="Proteomes" id="UP001249851"/>
    </source>
</evidence>
<reference evidence="2" key="1">
    <citation type="journal article" date="2023" name="G3 (Bethesda)">
        <title>Whole genome assembly and annotation of the endangered Caribbean coral Acropora cervicornis.</title>
        <authorList>
            <person name="Selwyn J.D."/>
            <person name="Vollmer S.V."/>
        </authorList>
    </citation>
    <scope>NUCLEOTIDE SEQUENCE</scope>
    <source>
        <strain evidence="2">K2</strain>
    </source>
</reference>
<comment type="caution">
    <text evidence="2">The sequence shown here is derived from an EMBL/GenBank/DDBJ whole genome shotgun (WGS) entry which is preliminary data.</text>
</comment>
<name>A0AAD9VFZ6_ACRCE</name>
<organism evidence="2 3">
    <name type="scientific">Acropora cervicornis</name>
    <name type="common">Staghorn coral</name>
    <dbReference type="NCBI Taxonomy" id="6130"/>
    <lineage>
        <taxon>Eukaryota</taxon>
        <taxon>Metazoa</taxon>
        <taxon>Cnidaria</taxon>
        <taxon>Anthozoa</taxon>
        <taxon>Hexacorallia</taxon>
        <taxon>Scleractinia</taxon>
        <taxon>Astrocoeniina</taxon>
        <taxon>Acroporidae</taxon>
        <taxon>Acropora</taxon>
    </lineage>
</organism>
<keyword evidence="1" id="KW-0732">Signal</keyword>
<evidence type="ECO:0000313" key="2">
    <source>
        <dbReference type="EMBL" id="KAK2572552.1"/>
    </source>
</evidence>
<keyword evidence="3" id="KW-1185">Reference proteome</keyword>